<dbReference type="PANTHER" id="PTHR13693">
    <property type="entry name" value="CLASS II AMINOTRANSFERASE/8-AMINO-7-OXONONANOATE SYNTHASE"/>
    <property type="match status" value="1"/>
</dbReference>
<protein>
    <recommendedName>
        <fullName evidence="5">Aminotransferase class I/classII large domain-containing protein</fullName>
    </recommendedName>
</protein>
<dbReference type="STRING" id="1235591.CAK95_26975"/>
<comment type="similarity">
    <text evidence="4">Belongs to the class-II pyridoxal-phosphate-dependent aminotransferase family.</text>
</comment>
<organism evidence="6 7">
    <name type="scientific">Pseudorhodoplanes sinuspersici</name>
    <dbReference type="NCBI Taxonomy" id="1235591"/>
    <lineage>
        <taxon>Bacteria</taxon>
        <taxon>Pseudomonadati</taxon>
        <taxon>Pseudomonadota</taxon>
        <taxon>Alphaproteobacteria</taxon>
        <taxon>Hyphomicrobiales</taxon>
        <taxon>Pseudorhodoplanes</taxon>
    </lineage>
</organism>
<dbReference type="Pfam" id="PF00155">
    <property type="entry name" value="Aminotran_1_2"/>
    <property type="match status" value="1"/>
</dbReference>
<keyword evidence="2" id="KW-0808">Transferase</keyword>
<dbReference type="Proteomes" id="UP000194137">
    <property type="component" value="Chromosome"/>
</dbReference>
<dbReference type="InterPro" id="IPR050087">
    <property type="entry name" value="AON_synthase_class-II"/>
</dbReference>
<accession>A0A1W6ZYW4</accession>
<dbReference type="Gene3D" id="3.40.640.10">
    <property type="entry name" value="Type I PLP-dependent aspartate aminotransferase-like (Major domain)"/>
    <property type="match status" value="1"/>
</dbReference>
<dbReference type="InterPro" id="IPR015424">
    <property type="entry name" value="PyrdxlP-dep_Trfase"/>
</dbReference>
<dbReference type="SUPFAM" id="SSF53383">
    <property type="entry name" value="PLP-dependent transferases"/>
    <property type="match status" value="1"/>
</dbReference>
<sequence>MRAMKPIIGGRVGARTELDGRSVIMLTANNYLGLAGDSEVIERSCAAAHQYGNGSTLNPPLATTPLHEELCDRLALFHGTDAALLFNSCTSANVAVACTLVGKGDRIFSDRLNHASIIDGCRLSAAETCIYNNRDLDHLEMFLSEPHSGAKLVISDGVFSMEGDEADLPNMIALCKRYGAILVVDESHAAGVIGPGGRGTAAAQGCVGKIDLYTGTLSKAFGGFAGGYAAGRTDLVRKIHDDGRFYMFTTAITPASAAGALAAIEIVMGDNTRLATLSENTARLRAGLKALGLRILGRDHPITPILVGDEEKAREFSRELLREGVYIGAICFPIVPHGEARLRAQPSAAHSVADIDEVVAAIGAAARRIGLIN</sequence>
<keyword evidence="7" id="KW-1185">Reference proteome</keyword>
<evidence type="ECO:0000313" key="6">
    <source>
        <dbReference type="EMBL" id="ARQ02341.1"/>
    </source>
</evidence>
<name>A0A1W6ZYW4_9HYPH</name>
<dbReference type="GO" id="GO:0030170">
    <property type="term" value="F:pyridoxal phosphate binding"/>
    <property type="evidence" value="ECO:0007669"/>
    <property type="project" value="InterPro"/>
</dbReference>
<dbReference type="InterPro" id="IPR015421">
    <property type="entry name" value="PyrdxlP-dep_Trfase_major"/>
</dbReference>
<evidence type="ECO:0000256" key="4">
    <source>
        <dbReference type="RuleBase" id="RU003693"/>
    </source>
</evidence>
<feature type="domain" description="Aminotransferase class I/classII large" evidence="5">
    <location>
        <begin position="22"/>
        <end position="362"/>
    </location>
</feature>
<evidence type="ECO:0000256" key="3">
    <source>
        <dbReference type="ARBA" id="ARBA00022898"/>
    </source>
</evidence>
<reference evidence="6 7" key="1">
    <citation type="submission" date="2017-05" db="EMBL/GenBank/DDBJ databases">
        <title>Full genome sequence of Pseudorhodoplanes sinuspersici.</title>
        <authorList>
            <person name="Dastgheib S.M.M."/>
            <person name="Shavandi M."/>
            <person name="Tirandaz H."/>
        </authorList>
    </citation>
    <scope>NUCLEOTIDE SEQUENCE [LARGE SCALE GENOMIC DNA]</scope>
    <source>
        <strain evidence="6 7">RIPI110</strain>
    </source>
</reference>
<dbReference type="InterPro" id="IPR015422">
    <property type="entry name" value="PyrdxlP-dep_Trfase_small"/>
</dbReference>
<dbReference type="GO" id="GO:0016740">
    <property type="term" value="F:transferase activity"/>
    <property type="evidence" value="ECO:0007669"/>
    <property type="project" value="UniProtKB-KW"/>
</dbReference>
<dbReference type="EMBL" id="CP021112">
    <property type="protein sequence ID" value="ARQ02341.1"/>
    <property type="molecule type" value="Genomic_DNA"/>
</dbReference>
<keyword evidence="3 4" id="KW-0663">Pyridoxal phosphate</keyword>
<evidence type="ECO:0000256" key="2">
    <source>
        <dbReference type="ARBA" id="ARBA00022679"/>
    </source>
</evidence>
<evidence type="ECO:0000259" key="5">
    <source>
        <dbReference type="Pfam" id="PF00155"/>
    </source>
</evidence>
<evidence type="ECO:0000313" key="7">
    <source>
        <dbReference type="Proteomes" id="UP000194137"/>
    </source>
</evidence>
<evidence type="ECO:0000256" key="1">
    <source>
        <dbReference type="ARBA" id="ARBA00001933"/>
    </source>
</evidence>
<comment type="cofactor">
    <cofactor evidence="1 4">
        <name>pyridoxal 5'-phosphate</name>
        <dbReference type="ChEBI" id="CHEBI:597326"/>
    </cofactor>
</comment>
<dbReference type="InterPro" id="IPR001917">
    <property type="entry name" value="Aminotrans_II_pyridoxalP_BS"/>
</dbReference>
<dbReference type="InterPro" id="IPR004839">
    <property type="entry name" value="Aminotransferase_I/II_large"/>
</dbReference>
<proteinExistence type="inferred from homology"/>
<dbReference type="Gene3D" id="3.90.1150.10">
    <property type="entry name" value="Aspartate Aminotransferase, domain 1"/>
    <property type="match status" value="1"/>
</dbReference>
<dbReference type="KEGG" id="psin:CAK95_26975"/>
<gene>
    <name evidence="6" type="ORF">CAK95_26975</name>
</gene>
<dbReference type="AlphaFoldDB" id="A0A1W6ZYW4"/>
<dbReference type="PROSITE" id="PS00599">
    <property type="entry name" value="AA_TRANSFER_CLASS_2"/>
    <property type="match status" value="1"/>
</dbReference>